<protein>
    <recommendedName>
        <fullName evidence="1">DSBA-like thioredoxin domain-containing protein</fullName>
    </recommendedName>
</protein>
<dbReference type="InterPro" id="IPR001853">
    <property type="entry name" value="DSBA-like_thioredoxin_dom"/>
</dbReference>
<evidence type="ECO:0000313" key="2">
    <source>
        <dbReference type="EMBL" id="VVP79482.1"/>
    </source>
</evidence>
<dbReference type="SUPFAM" id="SSF52833">
    <property type="entry name" value="Thioredoxin-like"/>
    <property type="match status" value="1"/>
</dbReference>
<dbReference type="GO" id="GO:0016491">
    <property type="term" value="F:oxidoreductase activity"/>
    <property type="evidence" value="ECO:0007669"/>
    <property type="project" value="InterPro"/>
</dbReference>
<proteinExistence type="predicted"/>
<dbReference type="Gene3D" id="3.40.30.10">
    <property type="entry name" value="Glutaredoxin"/>
    <property type="match status" value="1"/>
</dbReference>
<dbReference type="Proteomes" id="UP000326611">
    <property type="component" value="Unassembled WGS sequence"/>
</dbReference>
<sequence>MSTPIRIDFISDIVCPWCAVGLGALEQAIERLEGEAVVEIHFEPFELNPQMPDGGQNAVEHIMQKYGSNAADVARGQASIRAGGNSVGFHFDFDKRTHFYNTFDAHRLMFWAGIEGLQRPLAHALFKAYFTLGQDISSHGTLAHIASGVGLSEDQARRVLSSALYSDEVRERESHFTRRGIHSVPAVVVNGRQLISGAQSADYYEQALRKIIS</sequence>
<accession>A0A5E7RY39</accession>
<dbReference type="OrthoDB" id="9799122at2"/>
<name>A0A5E7RY39_PSEFL</name>
<gene>
    <name evidence="2" type="ORF">PS918_02150</name>
</gene>
<dbReference type="PANTHER" id="PTHR13887">
    <property type="entry name" value="GLUTATHIONE S-TRANSFERASE KAPPA"/>
    <property type="match status" value="1"/>
</dbReference>
<dbReference type="PANTHER" id="PTHR13887:SF41">
    <property type="entry name" value="THIOREDOXIN SUPERFAMILY PROTEIN"/>
    <property type="match status" value="1"/>
</dbReference>
<organism evidence="2 3">
    <name type="scientific">Pseudomonas fluorescens</name>
    <dbReference type="NCBI Taxonomy" id="294"/>
    <lineage>
        <taxon>Bacteria</taxon>
        <taxon>Pseudomonadati</taxon>
        <taxon>Pseudomonadota</taxon>
        <taxon>Gammaproteobacteria</taxon>
        <taxon>Pseudomonadales</taxon>
        <taxon>Pseudomonadaceae</taxon>
        <taxon>Pseudomonas</taxon>
    </lineage>
</organism>
<dbReference type="InterPro" id="IPR036249">
    <property type="entry name" value="Thioredoxin-like_sf"/>
</dbReference>
<dbReference type="RefSeq" id="WP_150770237.1">
    <property type="nucleotide sequence ID" value="NZ_CABVIY010000003.1"/>
</dbReference>
<dbReference type="Pfam" id="PF01323">
    <property type="entry name" value="DSBA"/>
    <property type="match status" value="1"/>
</dbReference>
<dbReference type="AlphaFoldDB" id="A0A5E7RY39"/>
<dbReference type="CDD" id="cd03024">
    <property type="entry name" value="DsbA_FrnE"/>
    <property type="match status" value="1"/>
</dbReference>
<dbReference type="EMBL" id="CABVIY010000003">
    <property type="protein sequence ID" value="VVP79482.1"/>
    <property type="molecule type" value="Genomic_DNA"/>
</dbReference>
<reference evidence="2 3" key="1">
    <citation type="submission" date="2019-09" db="EMBL/GenBank/DDBJ databases">
        <authorList>
            <person name="Chandra G."/>
            <person name="Truman W A."/>
        </authorList>
    </citation>
    <scope>NUCLEOTIDE SEQUENCE [LARGE SCALE GENOMIC DNA]</scope>
    <source>
        <strain evidence="2">PS918</strain>
    </source>
</reference>
<feature type="domain" description="DSBA-like thioredoxin" evidence="1">
    <location>
        <begin position="7"/>
        <end position="208"/>
    </location>
</feature>
<evidence type="ECO:0000313" key="3">
    <source>
        <dbReference type="Proteomes" id="UP000326611"/>
    </source>
</evidence>
<evidence type="ECO:0000259" key="1">
    <source>
        <dbReference type="Pfam" id="PF01323"/>
    </source>
</evidence>